<reference evidence="1" key="1">
    <citation type="submission" date="2014-09" db="EMBL/GenBank/DDBJ databases">
        <authorList>
            <person name="Magalhaes I.L.F."/>
            <person name="Oliveira U."/>
            <person name="Santos F.R."/>
            <person name="Vidigal T.H.D.A."/>
            <person name="Brescovit A.D."/>
            <person name="Santos A.J."/>
        </authorList>
    </citation>
    <scope>NUCLEOTIDE SEQUENCE</scope>
    <source>
        <tissue evidence="1">Shoot tissue taken approximately 20 cm above the soil surface</tissue>
    </source>
</reference>
<dbReference type="EMBL" id="GBRH01277321">
    <property type="protein sequence ID" value="JAD20574.1"/>
    <property type="molecule type" value="Transcribed_RNA"/>
</dbReference>
<proteinExistence type="predicted"/>
<evidence type="ECO:0000313" key="1">
    <source>
        <dbReference type="EMBL" id="JAD20574.1"/>
    </source>
</evidence>
<accession>A0A0A8Y3Z0</accession>
<reference evidence="1" key="2">
    <citation type="journal article" date="2015" name="Data Brief">
        <title>Shoot transcriptome of the giant reed, Arundo donax.</title>
        <authorList>
            <person name="Barrero R.A."/>
            <person name="Guerrero F.D."/>
            <person name="Moolhuijzen P."/>
            <person name="Goolsby J.A."/>
            <person name="Tidwell J."/>
            <person name="Bellgard S.E."/>
            <person name="Bellgard M.I."/>
        </authorList>
    </citation>
    <scope>NUCLEOTIDE SEQUENCE</scope>
    <source>
        <tissue evidence="1">Shoot tissue taken approximately 20 cm above the soil surface</tissue>
    </source>
</reference>
<dbReference type="AlphaFoldDB" id="A0A0A8Y3Z0"/>
<sequence length="42" mass="4562">MAIAKSSMFSPVNWSAAPHLKSSTASFPLRSKSHTELSSQQQ</sequence>
<organism evidence="1">
    <name type="scientific">Arundo donax</name>
    <name type="common">Giant reed</name>
    <name type="synonym">Donax arundinaceus</name>
    <dbReference type="NCBI Taxonomy" id="35708"/>
    <lineage>
        <taxon>Eukaryota</taxon>
        <taxon>Viridiplantae</taxon>
        <taxon>Streptophyta</taxon>
        <taxon>Embryophyta</taxon>
        <taxon>Tracheophyta</taxon>
        <taxon>Spermatophyta</taxon>
        <taxon>Magnoliopsida</taxon>
        <taxon>Liliopsida</taxon>
        <taxon>Poales</taxon>
        <taxon>Poaceae</taxon>
        <taxon>PACMAD clade</taxon>
        <taxon>Arundinoideae</taxon>
        <taxon>Arundineae</taxon>
        <taxon>Arundo</taxon>
    </lineage>
</organism>
<protein>
    <submittedName>
        <fullName evidence="1">Uncharacterized protein</fullName>
    </submittedName>
</protein>
<name>A0A0A8Y3Z0_ARUDO</name>